<evidence type="ECO:0000313" key="3">
    <source>
        <dbReference type="EMBL" id="NEE02272.1"/>
    </source>
</evidence>
<feature type="region of interest" description="Disordered" evidence="1">
    <location>
        <begin position="222"/>
        <end position="242"/>
    </location>
</feature>
<reference evidence="3 4" key="1">
    <citation type="submission" date="2020-02" db="EMBL/GenBank/DDBJ databases">
        <authorList>
            <person name="Li X.-J."/>
            <person name="Han X.-M."/>
        </authorList>
    </citation>
    <scope>NUCLEOTIDE SEQUENCE [LARGE SCALE GENOMIC DNA]</scope>
    <source>
        <strain evidence="3 4">CCTCC AB 2017055</strain>
    </source>
</reference>
<feature type="transmembrane region" description="Helical" evidence="2">
    <location>
        <begin position="94"/>
        <end position="118"/>
    </location>
</feature>
<evidence type="ECO:0000256" key="2">
    <source>
        <dbReference type="SAM" id="Phobius"/>
    </source>
</evidence>
<dbReference type="RefSeq" id="WP_163740698.1">
    <property type="nucleotide sequence ID" value="NZ_JAAGOA010000014.1"/>
</dbReference>
<keyword evidence="2" id="KW-1133">Transmembrane helix</keyword>
<keyword evidence="4" id="KW-1185">Reference proteome</keyword>
<protein>
    <recommendedName>
        <fullName evidence="5">DUF624 domain-containing protein</fullName>
    </recommendedName>
</protein>
<feature type="transmembrane region" description="Helical" evidence="2">
    <location>
        <begin position="192"/>
        <end position="212"/>
    </location>
</feature>
<organism evidence="3 4">
    <name type="scientific">Phytoactinopolyspora halotolerans</name>
    <dbReference type="NCBI Taxonomy" id="1981512"/>
    <lineage>
        <taxon>Bacteria</taxon>
        <taxon>Bacillati</taxon>
        <taxon>Actinomycetota</taxon>
        <taxon>Actinomycetes</taxon>
        <taxon>Jiangellales</taxon>
        <taxon>Jiangellaceae</taxon>
        <taxon>Phytoactinopolyspora</taxon>
    </lineage>
</organism>
<keyword evidence="2" id="KW-0812">Transmembrane</keyword>
<dbReference type="EMBL" id="JAAGOA010000014">
    <property type="protein sequence ID" value="NEE02272.1"/>
    <property type="molecule type" value="Genomic_DNA"/>
</dbReference>
<dbReference type="Proteomes" id="UP000475214">
    <property type="component" value="Unassembled WGS sequence"/>
</dbReference>
<comment type="caution">
    <text evidence="3">The sequence shown here is derived from an EMBL/GenBank/DDBJ whole genome shotgun (WGS) entry which is preliminary data.</text>
</comment>
<dbReference type="AlphaFoldDB" id="A0A6L9SCF4"/>
<feature type="transmembrane region" description="Helical" evidence="2">
    <location>
        <begin position="40"/>
        <end position="63"/>
    </location>
</feature>
<feature type="transmembrane region" description="Helical" evidence="2">
    <location>
        <begin position="124"/>
        <end position="147"/>
    </location>
</feature>
<sequence length="242" mass="24889">MLSRSYARRPTARDRRAATADGSALRWPGAADTFALLAEALWVGVLVTAVGLPIVTLPAALAAGGRHLGRFIRAEDASLRLFFADLRAGLRGGVLVGCCAVVAVAVFGLDLVIGASGALPGGPLVLAVGTAGLVATGVVVVQASALWRPETGWTAAIRAVPSSLRADVSGAALLVAALGLTVLAAWQLPPLIVPALGCLVFAAQVLGERRALRRDAGRVRRASVHRRTTRRDPASDTSSGWV</sequence>
<feature type="transmembrane region" description="Helical" evidence="2">
    <location>
        <begin position="168"/>
        <end position="186"/>
    </location>
</feature>
<evidence type="ECO:0000313" key="4">
    <source>
        <dbReference type="Proteomes" id="UP000475214"/>
    </source>
</evidence>
<evidence type="ECO:0000256" key="1">
    <source>
        <dbReference type="SAM" id="MobiDB-lite"/>
    </source>
</evidence>
<evidence type="ECO:0008006" key="5">
    <source>
        <dbReference type="Google" id="ProtNLM"/>
    </source>
</evidence>
<gene>
    <name evidence="3" type="ORF">G1H10_19035</name>
</gene>
<accession>A0A6L9SCF4</accession>
<keyword evidence="2" id="KW-0472">Membrane</keyword>
<name>A0A6L9SCF4_9ACTN</name>
<proteinExistence type="predicted"/>